<feature type="compositionally biased region" description="Basic and acidic residues" evidence="1">
    <location>
        <begin position="91"/>
        <end position="108"/>
    </location>
</feature>
<dbReference type="EMBL" id="QGKX02000004">
    <property type="protein sequence ID" value="KAF3601213.1"/>
    <property type="molecule type" value="Genomic_DNA"/>
</dbReference>
<feature type="region of interest" description="Disordered" evidence="1">
    <location>
        <begin position="60"/>
        <end position="108"/>
    </location>
</feature>
<organism evidence="2 3">
    <name type="scientific">Brassica cretica</name>
    <name type="common">Mustard</name>
    <dbReference type="NCBI Taxonomy" id="69181"/>
    <lineage>
        <taxon>Eukaryota</taxon>
        <taxon>Viridiplantae</taxon>
        <taxon>Streptophyta</taxon>
        <taxon>Embryophyta</taxon>
        <taxon>Tracheophyta</taxon>
        <taxon>Spermatophyta</taxon>
        <taxon>Magnoliopsida</taxon>
        <taxon>eudicotyledons</taxon>
        <taxon>Gunneridae</taxon>
        <taxon>Pentapetalae</taxon>
        <taxon>rosids</taxon>
        <taxon>malvids</taxon>
        <taxon>Brassicales</taxon>
        <taxon>Brassicaceae</taxon>
        <taxon>Brassiceae</taxon>
        <taxon>Brassica</taxon>
    </lineage>
</organism>
<evidence type="ECO:0000313" key="2">
    <source>
        <dbReference type="EMBL" id="KAF3601213.1"/>
    </source>
</evidence>
<evidence type="ECO:0000313" key="3">
    <source>
        <dbReference type="Proteomes" id="UP000712600"/>
    </source>
</evidence>
<proteinExistence type="predicted"/>
<gene>
    <name evidence="2" type="ORF">F2Q69_00034005</name>
</gene>
<protein>
    <submittedName>
        <fullName evidence="2">Uncharacterized protein</fullName>
    </submittedName>
</protein>
<sequence>MSGPVALILALRGAGTCSNTIDFPFSEEDRRRCIVSQPWSLPETNRASTSTRVILMASGRCSGGAERRRRSLRPGSGEEPGGLYYSSDYYPADKDQKGNNLKKVSEEQ</sequence>
<accession>A0A8S9SME7</accession>
<dbReference type="AlphaFoldDB" id="A0A8S9SME7"/>
<evidence type="ECO:0000256" key="1">
    <source>
        <dbReference type="SAM" id="MobiDB-lite"/>
    </source>
</evidence>
<comment type="caution">
    <text evidence="2">The sequence shown here is derived from an EMBL/GenBank/DDBJ whole genome shotgun (WGS) entry which is preliminary data.</text>
</comment>
<reference evidence="2" key="1">
    <citation type="submission" date="2019-12" db="EMBL/GenBank/DDBJ databases">
        <title>Genome sequencing and annotation of Brassica cretica.</title>
        <authorList>
            <person name="Studholme D.J."/>
            <person name="Sarris P."/>
        </authorList>
    </citation>
    <scope>NUCLEOTIDE SEQUENCE</scope>
    <source>
        <strain evidence="2">PFS-109/04</strain>
        <tissue evidence="2">Leaf</tissue>
    </source>
</reference>
<dbReference type="Proteomes" id="UP000712600">
    <property type="component" value="Unassembled WGS sequence"/>
</dbReference>
<name>A0A8S9SME7_BRACR</name>